<dbReference type="PROSITE" id="PS51030">
    <property type="entry name" value="NUCLEAR_REC_DBD_2"/>
    <property type="match status" value="1"/>
</dbReference>
<keyword evidence="3" id="KW-0863">Zinc-finger</keyword>
<dbReference type="Pfam" id="PF00105">
    <property type="entry name" value="zf-C4"/>
    <property type="match status" value="1"/>
</dbReference>
<evidence type="ECO:0000256" key="4">
    <source>
        <dbReference type="ARBA" id="ARBA00022833"/>
    </source>
</evidence>
<dbReference type="PANTHER" id="PTHR45805:SF3">
    <property type="entry name" value="NUCLEAR RECEPTOR ROR-ALPHA"/>
    <property type="match status" value="1"/>
</dbReference>
<dbReference type="SMART" id="SM00399">
    <property type="entry name" value="ZnF_C4"/>
    <property type="match status" value="1"/>
</dbReference>
<organism evidence="12 13">
    <name type="scientific">Ameca splendens</name>
    <dbReference type="NCBI Taxonomy" id="208324"/>
    <lineage>
        <taxon>Eukaryota</taxon>
        <taxon>Metazoa</taxon>
        <taxon>Chordata</taxon>
        <taxon>Craniata</taxon>
        <taxon>Vertebrata</taxon>
        <taxon>Euteleostomi</taxon>
        <taxon>Actinopterygii</taxon>
        <taxon>Neopterygii</taxon>
        <taxon>Teleostei</taxon>
        <taxon>Neoteleostei</taxon>
        <taxon>Acanthomorphata</taxon>
        <taxon>Ovalentaria</taxon>
        <taxon>Atherinomorphae</taxon>
        <taxon>Cyprinodontiformes</taxon>
        <taxon>Goodeidae</taxon>
        <taxon>Ameca</taxon>
    </lineage>
</organism>
<dbReference type="InterPro" id="IPR001628">
    <property type="entry name" value="Znf_hrmn_rcpt"/>
</dbReference>
<evidence type="ECO:0000256" key="1">
    <source>
        <dbReference type="ARBA" id="ARBA00004123"/>
    </source>
</evidence>
<feature type="domain" description="Nuclear receptor" evidence="11">
    <location>
        <begin position="90"/>
        <end position="161"/>
    </location>
</feature>
<evidence type="ECO:0000256" key="9">
    <source>
        <dbReference type="ARBA" id="ARBA00023242"/>
    </source>
</evidence>
<keyword evidence="7" id="KW-0804">Transcription</keyword>
<keyword evidence="2" id="KW-0479">Metal-binding</keyword>
<keyword evidence="5" id="KW-0805">Transcription regulation</keyword>
<evidence type="ECO:0000256" key="5">
    <source>
        <dbReference type="ARBA" id="ARBA00023015"/>
    </source>
</evidence>
<dbReference type="InterPro" id="IPR013088">
    <property type="entry name" value="Znf_NHR/GATA"/>
</dbReference>
<evidence type="ECO:0000259" key="11">
    <source>
        <dbReference type="PROSITE" id="PS51030"/>
    </source>
</evidence>
<feature type="chain" id="PRO_5045924221" description="Nuclear receptor domain-containing protein" evidence="10">
    <location>
        <begin position="25"/>
        <end position="161"/>
    </location>
</feature>
<name>A0ABV0Z153_9TELE</name>
<dbReference type="Gene3D" id="3.30.50.10">
    <property type="entry name" value="Erythroid Transcription Factor GATA-1, subunit A"/>
    <property type="match status" value="1"/>
</dbReference>
<evidence type="ECO:0000313" key="12">
    <source>
        <dbReference type="EMBL" id="MEQ2299907.1"/>
    </source>
</evidence>
<keyword evidence="4" id="KW-0862">Zinc</keyword>
<comment type="caution">
    <text evidence="12">The sequence shown here is derived from an EMBL/GenBank/DDBJ whole genome shotgun (WGS) entry which is preliminary data.</text>
</comment>
<evidence type="ECO:0000256" key="6">
    <source>
        <dbReference type="ARBA" id="ARBA00023125"/>
    </source>
</evidence>
<reference evidence="12 13" key="1">
    <citation type="submission" date="2021-06" db="EMBL/GenBank/DDBJ databases">
        <authorList>
            <person name="Palmer J.M."/>
        </authorList>
    </citation>
    <scope>NUCLEOTIDE SEQUENCE [LARGE SCALE GENOMIC DNA]</scope>
    <source>
        <strain evidence="12 13">AS_MEX2019</strain>
        <tissue evidence="12">Muscle</tissue>
    </source>
</reference>
<dbReference type="EMBL" id="JAHRIP010048636">
    <property type="protein sequence ID" value="MEQ2299907.1"/>
    <property type="molecule type" value="Genomic_DNA"/>
</dbReference>
<feature type="signal peptide" evidence="10">
    <location>
        <begin position="1"/>
        <end position="24"/>
    </location>
</feature>
<dbReference type="CDD" id="cd06968">
    <property type="entry name" value="NR_DBD_ROR"/>
    <property type="match status" value="1"/>
</dbReference>
<protein>
    <recommendedName>
        <fullName evidence="11">Nuclear receptor domain-containing protein</fullName>
    </recommendedName>
</protein>
<evidence type="ECO:0000256" key="10">
    <source>
        <dbReference type="SAM" id="SignalP"/>
    </source>
</evidence>
<evidence type="ECO:0000256" key="3">
    <source>
        <dbReference type="ARBA" id="ARBA00022771"/>
    </source>
</evidence>
<proteinExistence type="predicted"/>
<evidence type="ECO:0000256" key="2">
    <source>
        <dbReference type="ARBA" id="ARBA00022723"/>
    </source>
</evidence>
<dbReference type="InterPro" id="IPR044101">
    <property type="entry name" value="NR_DBD_ROR"/>
</dbReference>
<evidence type="ECO:0000256" key="7">
    <source>
        <dbReference type="ARBA" id="ARBA00023163"/>
    </source>
</evidence>
<dbReference type="Proteomes" id="UP001469553">
    <property type="component" value="Unassembled WGS sequence"/>
</dbReference>
<dbReference type="PANTHER" id="PTHR45805">
    <property type="entry name" value="NUCLEAR HORMONE RECEPTOR HR3-RELATED"/>
    <property type="match status" value="1"/>
</dbReference>
<keyword evidence="8" id="KW-0675">Receptor</keyword>
<sequence>MLLWRHLPSLVLLCLHSLLSPDVAQPLSGLSKRPAIPASSGEIKASRSPAVGCTDGNGAIEKDYEIEISGERGHTVLFHVPTWIHAQIEIIPCKICGDKSSGIHYGVITCEGCKGFFRRSQQSNAAYSCPRQKNCLIDRTSRNRCQHCRLQKCLAVGMSRD</sequence>
<evidence type="ECO:0000313" key="13">
    <source>
        <dbReference type="Proteomes" id="UP001469553"/>
    </source>
</evidence>
<dbReference type="PROSITE" id="PS00031">
    <property type="entry name" value="NUCLEAR_REC_DBD_1"/>
    <property type="match status" value="1"/>
</dbReference>
<evidence type="ECO:0000256" key="8">
    <source>
        <dbReference type="ARBA" id="ARBA00023170"/>
    </source>
</evidence>
<keyword evidence="9" id="KW-0539">Nucleus</keyword>
<dbReference type="PRINTS" id="PR00047">
    <property type="entry name" value="STROIDFINGER"/>
</dbReference>
<gene>
    <name evidence="12" type="ORF">AMECASPLE_019749</name>
</gene>
<accession>A0ABV0Z153</accession>
<keyword evidence="13" id="KW-1185">Reference proteome</keyword>
<feature type="non-terminal residue" evidence="12">
    <location>
        <position position="161"/>
    </location>
</feature>
<keyword evidence="10" id="KW-0732">Signal</keyword>
<dbReference type="SUPFAM" id="SSF57716">
    <property type="entry name" value="Glucocorticoid receptor-like (DNA-binding domain)"/>
    <property type="match status" value="1"/>
</dbReference>
<comment type="subcellular location">
    <subcellularLocation>
        <location evidence="1">Nucleus</location>
    </subcellularLocation>
</comment>
<keyword evidence="6" id="KW-0238">DNA-binding</keyword>